<accession>A0A0H3GEC1</accession>
<organism evidence="1 2">
    <name type="scientific">Listeria monocytogenes serotype 1/2a (strain 10403S)</name>
    <dbReference type="NCBI Taxonomy" id="393133"/>
    <lineage>
        <taxon>Bacteria</taxon>
        <taxon>Bacillati</taxon>
        <taxon>Bacillota</taxon>
        <taxon>Bacilli</taxon>
        <taxon>Bacillales</taxon>
        <taxon>Listeriaceae</taxon>
        <taxon>Listeria</taxon>
    </lineage>
</organism>
<dbReference type="RefSeq" id="WP_003722524.1">
    <property type="nucleotide sequence ID" value="NC_017544.1"/>
</dbReference>
<dbReference type="AlphaFoldDB" id="A0A0H3GEC1"/>
<evidence type="ECO:0000313" key="1">
    <source>
        <dbReference type="EMBL" id="AEO07267.1"/>
    </source>
</evidence>
<reference evidence="2" key="1">
    <citation type="submission" date="2010-04" db="EMBL/GenBank/DDBJ databases">
        <title>The genome sequence of Listeria monocytogenes strain 10403S.</title>
        <authorList>
            <consortium name="The Broad Institute Genome Sequencing Platform"/>
            <consortium name="The Broad Institute Genome Sequencing Center for Infectious Disease."/>
            <person name="Borowsky M."/>
            <person name="Borodovsky M."/>
            <person name="Young S.K."/>
            <person name="Zeng Q."/>
            <person name="Koehrsen M."/>
            <person name="Fitzgerald M."/>
            <person name="Wiedmann M."/>
            <person name="Swaminathan B."/>
            <person name="Lauer P."/>
            <person name="Portnoy D."/>
            <person name="Cossart P."/>
            <person name="Buchrieser C."/>
            <person name="Higgins D."/>
            <person name="Abouelleil A."/>
            <person name="Alvarado L."/>
            <person name="Arachchi H.M."/>
            <person name="Berlin A."/>
            <person name="Borenstein D."/>
            <person name="Brown A."/>
            <person name="Chapman S.B."/>
            <person name="Chen Z."/>
            <person name="Dunbar C.D."/>
            <person name="Engels R."/>
            <person name="Freedman E."/>
            <person name="Gearin G."/>
            <person name="Gellesch M."/>
            <person name="Goldberg J."/>
            <person name="Griggs A."/>
            <person name="Gujja S."/>
            <person name="Heilman E."/>
            <person name="Heiman D."/>
            <person name="Howarth C."/>
            <person name="Jen D."/>
            <person name="Larson L."/>
            <person name="Lui A."/>
            <person name="MacDonald J."/>
            <person name="Mehta T."/>
            <person name="Montmayeur A."/>
            <person name="Neiman D."/>
            <person name="Park D."/>
            <person name="Pearson M."/>
            <person name="Priest M."/>
            <person name="Richards J."/>
            <person name="Roberts A."/>
            <person name="Saif S."/>
            <person name="Shea T."/>
            <person name="Shenoy N."/>
            <person name="Sisk P."/>
            <person name="Stolte C."/>
            <person name="Sykes S."/>
            <person name="Walk T."/>
            <person name="White J."/>
            <person name="Yandava C."/>
            <person name="Haas B."/>
            <person name="Nusbaum C."/>
            <person name="Birren B."/>
        </authorList>
    </citation>
    <scope>NUCLEOTIDE SEQUENCE [LARGE SCALE GENOMIC DNA]</scope>
    <source>
        <strain evidence="2">10403S</strain>
    </source>
</reference>
<proteinExistence type="predicted"/>
<evidence type="ECO:0000313" key="2">
    <source>
        <dbReference type="Proteomes" id="UP000001288"/>
    </source>
</evidence>
<name>A0A0H3GEC1_LISM4</name>
<gene>
    <name evidence="1" type="ordered locus">LMRG_01551</name>
</gene>
<dbReference type="InterPro" id="IPR047907">
    <property type="entry name" value="CD1375-like"/>
</dbReference>
<dbReference type="KEGG" id="lmt:LMRG_01551"/>
<dbReference type="NCBIfam" id="NF040910">
    <property type="entry name" value="CD1375_fam"/>
    <property type="match status" value="1"/>
</dbReference>
<dbReference type="HOGENOM" id="CLU_3100432_0_0_9"/>
<dbReference type="Proteomes" id="UP000001288">
    <property type="component" value="Chromosome"/>
</dbReference>
<sequence length="52" mass="6089">MAYMIPIYVNLVMNNRKTIEEVPANLRGQVKAKVDELKQEQQRIQSEEIEAE</sequence>
<dbReference type="EMBL" id="CP002002">
    <property type="protein sequence ID" value="AEO07267.1"/>
    <property type="molecule type" value="Genomic_DNA"/>
</dbReference>
<protein>
    <submittedName>
        <fullName evidence="1">Gp22</fullName>
    </submittedName>
</protein>